<organism evidence="2 3">
    <name type="scientific">Eschrichtius robustus</name>
    <name type="common">California gray whale</name>
    <name type="synonym">Eschrichtius gibbosus</name>
    <dbReference type="NCBI Taxonomy" id="9764"/>
    <lineage>
        <taxon>Eukaryota</taxon>
        <taxon>Metazoa</taxon>
        <taxon>Chordata</taxon>
        <taxon>Craniata</taxon>
        <taxon>Vertebrata</taxon>
        <taxon>Euteleostomi</taxon>
        <taxon>Mammalia</taxon>
        <taxon>Eutheria</taxon>
        <taxon>Laurasiatheria</taxon>
        <taxon>Artiodactyla</taxon>
        <taxon>Whippomorpha</taxon>
        <taxon>Cetacea</taxon>
        <taxon>Mysticeti</taxon>
        <taxon>Eschrichtiidae</taxon>
        <taxon>Eschrichtius</taxon>
    </lineage>
</organism>
<accession>A0AB34HZS8</accession>
<feature type="compositionally biased region" description="Polar residues" evidence="1">
    <location>
        <begin position="95"/>
        <end position="105"/>
    </location>
</feature>
<dbReference type="EMBL" id="JAIQCJ010000254">
    <property type="protein sequence ID" value="KAJ8797176.1"/>
    <property type="molecule type" value="Genomic_DNA"/>
</dbReference>
<evidence type="ECO:0000313" key="2">
    <source>
        <dbReference type="EMBL" id="KAJ8797176.1"/>
    </source>
</evidence>
<proteinExistence type="predicted"/>
<name>A0AB34HZS8_ESCRO</name>
<reference evidence="2 3" key="1">
    <citation type="submission" date="2022-11" db="EMBL/GenBank/DDBJ databases">
        <title>Whole genome sequence of Eschrichtius robustus ER-17-0199.</title>
        <authorList>
            <person name="Bruniche-Olsen A."/>
            <person name="Black A.N."/>
            <person name="Fields C.J."/>
            <person name="Walden K."/>
            <person name="Dewoody J.A."/>
        </authorList>
    </citation>
    <scope>NUCLEOTIDE SEQUENCE [LARGE SCALE GENOMIC DNA]</scope>
    <source>
        <strain evidence="2">ER-17-0199</strain>
        <tissue evidence="2">Blubber</tissue>
    </source>
</reference>
<comment type="caution">
    <text evidence="2">The sequence shown here is derived from an EMBL/GenBank/DDBJ whole genome shotgun (WGS) entry which is preliminary data.</text>
</comment>
<feature type="region of interest" description="Disordered" evidence="1">
    <location>
        <begin position="82"/>
        <end position="118"/>
    </location>
</feature>
<protein>
    <submittedName>
        <fullName evidence="2">Uncharacterized protein</fullName>
    </submittedName>
</protein>
<sequence>MNMPKTELLISYSFHPVDCVSVNDMIITSFCSSQKLSSQPLLLYSSPPSNPSDGTVHQLLPSACAAVPLTPCGCFLLMSYGSQGQRRTKRPKAPTLSQNETSVGQAFTLRAPEGPLKD</sequence>
<dbReference type="AlphaFoldDB" id="A0AB34HZS8"/>
<evidence type="ECO:0000313" key="3">
    <source>
        <dbReference type="Proteomes" id="UP001159641"/>
    </source>
</evidence>
<dbReference type="Proteomes" id="UP001159641">
    <property type="component" value="Unassembled WGS sequence"/>
</dbReference>
<gene>
    <name evidence="2" type="ORF">J1605_017404</name>
</gene>
<keyword evidence="3" id="KW-1185">Reference proteome</keyword>
<evidence type="ECO:0000256" key="1">
    <source>
        <dbReference type="SAM" id="MobiDB-lite"/>
    </source>
</evidence>